<comment type="caution">
    <text evidence="2">The sequence shown here is derived from an EMBL/GenBank/DDBJ whole genome shotgun (WGS) entry which is preliminary data.</text>
</comment>
<dbReference type="Proteomes" id="UP000572635">
    <property type="component" value="Unassembled WGS sequence"/>
</dbReference>
<sequence>MTSEPLTRADFPELHPISSPGPVTPPERLWSAQEWERIRLGFRAPTMDDKWHALVEGDRLHLHRSWTGHGVYEADFAADGAGRRIVRARGEGAAEGSADAHGAFLELLIGMVVLKQGRDRALWERFTELGGFAALNAPGPGLSGR</sequence>
<proteinExistence type="predicted"/>
<dbReference type="RefSeq" id="WP_246528793.1">
    <property type="nucleotide sequence ID" value="NZ_BAAAJD010000162.1"/>
</dbReference>
<evidence type="ECO:0000313" key="3">
    <source>
        <dbReference type="Proteomes" id="UP000572635"/>
    </source>
</evidence>
<keyword evidence="3" id="KW-1185">Reference proteome</keyword>
<name>A0A7W8QHM3_9ACTN</name>
<protein>
    <submittedName>
        <fullName evidence="2">Uncharacterized protein</fullName>
    </submittedName>
</protein>
<evidence type="ECO:0000313" key="2">
    <source>
        <dbReference type="EMBL" id="MBB5430627.1"/>
    </source>
</evidence>
<feature type="region of interest" description="Disordered" evidence="1">
    <location>
        <begin position="1"/>
        <end position="26"/>
    </location>
</feature>
<accession>A0A7W8QHM3</accession>
<reference evidence="2 3" key="1">
    <citation type="submission" date="2020-08" db="EMBL/GenBank/DDBJ databases">
        <title>Sequencing the genomes of 1000 actinobacteria strains.</title>
        <authorList>
            <person name="Klenk H.-P."/>
        </authorList>
    </citation>
    <scope>NUCLEOTIDE SEQUENCE [LARGE SCALE GENOMIC DNA]</scope>
    <source>
        <strain evidence="2 3">DSM 44551</strain>
    </source>
</reference>
<evidence type="ECO:0000256" key="1">
    <source>
        <dbReference type="SAM" id="MobiDB-lite"/>
    </source>
</evidence>
<dbReference type="AlphaFoldDB" id="A0A7W8QHM3"/>
<organism evidence="2 3">
    <name type="scientific">Nocardiopsis composta</name>
    <dbReference type="NCBI Taxonomy" id="157465"/>
    <lineage>
        <taxon>Bacteria</taxon>
        <taxon>Bacillati</taxon>
        <taxon>Actinomycetota</taxon>
        <taxon>Actinomycetes</taxon>
        <taxon>Streptosporangiales</taxon>
        <taxon>Nocardiopsidaceae</taxon>
        <taxon>Nocardiopsis</taxon>
    </lineage>
</organism>
<gene>
    <name evidence="2" type="ORF">HDA36_000711</name>
</gene>
<dbReference type="EMBL" id="JACHDB010000001">
    <property type="protein sequence ID" value="MBB5430627.1"/>
    <property type="molecule type" value="Genomic_DNA"/>
</dbReference>